<keyword evidence="2" id="KW-0238">DNA-binding</keyword>
<evidence type="ECO:0000256" key="2">
    <source>
        <dbReference type="ARBA" id="ARBA00023125"/>
    </source>
</evidence>
<evidence type="ECO:0000313" key="7">
    <source>
        <dbReference type="Proteomes" id="UP000660380"/>
    </source>
</evidence>
<dbReference type="Gene3D" id="3.40.50.2300">
    <property type="match status" value="1"/>
</dbReference>
<dbReference type="SUPFAM" id="SSF52172">
    <property type="entry name" value="CheY-like"/>
    <property type="match status" value="1"/>
</dbReference>
<dbReference type="Pfam" id="PF00072">
    <property type="entry name" value="Response_reg"/>
    <property type="match status" value="1"/>
</dbReference>
<keyword evidence="1 3" id="KW-0597">Phosphoprotein</keyword>
<name>A0ABR8GKW9_9CYAN</name>
<dbReference type="SMART" id="SM00421">
    <property type="entry name" value="HTH_LUXR"/>
    <property type="match status" value="1"/>
</dbReference>
<keyword evidence="7" id="KW-1185">Reference proteome</keyword>
<dbReference type="PANTHER" id="PTHR43214:SF43">
    <property type="entry name" value="TWO-COMPONENT RESPONSE REGULATOR"/>
    <property type="match status" value="1"/>
</dbReference>
<accession>A0ABR8GKW9</accession>
<evidence type="ECO:0000256" key="1">
    <source>
        <dbReference type="ARBA" id="ARBA00022553"/>
    </source>
</evidence>
<evidence type="ECO:0000313" key="6">
    <source>
        <dbReference type="EMBL" id="MBD2603803.1"/>
    </source>
</evidence>
<reference evidence="6 7" key="1">
    <citation type="journal article" date="2020" name="ISME J.">
        <title>Comparative genomics reveals insights into cyanobacterial evolution and habitat adaptation.</title>
        <authorList>
            <person name="Chen M.Y."/>
            <person name="Teng W.K."/>
            <person name="Zhao L."/>
            <person name="Hu C.X."/>
            <person name="Zhou Y.K."/>
            <person name="Han B.P."/>
            <person name="Song L.R."/>
            <person name="Shu W.S."/>
        </authorList>
    </citation>
    <scope>NUCLEOTIDE SEQUENCE [LARGE SCALE GENOMIC DNA]</scope>
    <source>
        <strain evidence="6 7">FACHB-248</strain>
    </source>
</reference>
<dbReference type="PANTHER" id="PTHR43214">
    <property type="entry name" value="TWO-COMPONENT RESPONSE REGULATOR"/>
    <property type="match status" value="1"/>
</dbReference>
<feature type="modified residue" description="4-aspartylphosphate" evidence="3">
    <location>
        <position position="62"/>
    </location>
</feature>
<organism evidence="6 7">
    <name type="scientific">Scytonema hofmannii FACHB-248</name>
    <dbReference type="NCBI Taxonomy" id="1842502"/>
    <lineage>
        <taxon>Bacteria</taxon>
        <taxon>Bacillati</taxon>
        <taxon>Cyanobacteriota</taxon>
        <taxon>Cyanophyceae</taxon>
        <taxon>Nostocales</taxon>
        <taxon>Scytonemataceae</taxon>
        <taxon>Scytonema</taxon>
    </lineage>
</organism>
<protein>
    <submittedName>
        <fullName evidence="6">Response regulator transcription factor</fullName>
    </submittedName>
</protein>
<dbReference type="Proteomes" id="UP000660380">
    <property type="component" value="Unassembled WGS sequence"/>
</dbReference>
<dbReference type="Pfam" id="PF00196">
    <property type="entry name" value="GerE"/>
    <property type="match status" value="1"/>
</dbReference>
<dbReference type="RefSeq" id="WP_029630423.1">
    <property type="nucleotide sequence ID" value="NZ_JACJTA010000006.1"/>
</dbReference>
<feature type="domain" description="HTH luxR-type" evidence="4">
    <location>
        <begin position="154"/>
        <end position="219"/>
    </location>
</feature>
<dbReference type="InterPro" id="IPR000792">
    <property type="entry name" value="Tscrpt_reg_LuxR_C"/>
</dbReference>
<evidence type="ECO:0000259" key="5">
    <source>
        <dbReference type="PROSITE" id="PS50110"/>
    </source>
</evidence>
<sequence length="228" mass="25010">MIRLLLVDDQSLVRQGLKAILSLEPDLEIVGMGENGEEAISIIERLAIAQVETPQPDIVLMDLRMPVMNGTTATRIICERFPNIKVLVLSTYDDDRDVSEAIRAGAKGYLLKDMPSSELVNAIRSINSGYAQLAPGLLERVVSQNIAKPISQSISPALAELTPRELDVARLVAIGATNQEIAQKLFICESTVKTHINSIFNRLNLKNRSQLAIYANSVFLEKATTQNA</sequence>
<dbReference type="PRINTS" id="PR00038">
    <property type="entry name" value="HTHLUXR"/>
</dbReference>
<dbReference type="PROSITE" id="PS00622">
    <property type="entry name" value="HTH_LUXR_1"/>
    <property type="match status" value="1"/>
</dbReference>
<dbReference type="CDD" id="cd06170">
    <property type="entry name" value="LuxR_C_like"/>
    <property type="match status" value="1"/>
</dbReference>
<dbReference type="EMBL" id="JACJTA010000006">
    <property type="protein sequence ID" value="MBD2603803.1"/>
    <property type="molecule type" value="Genomic_DNA"/>
</dbReference>
<dbReference type="CDD" id="cd17535">
    <property type="entry name" value="REC_NarL-like"/>
    <property type="match status" value="1"/>
</dbReference>
<evidence type="ECO:0000259" key="4">
    <source>
        <dbReference type="PROSITE" id="PS50043"/>
    </source>
</evidence>
<dbReference type="SUPFAM" id="SSF46894">
    <property type="entry name" value="C-terminal effector domain of the bipartite response regulators"/>
    <property type="match status" value="1"/>
</dbReference>
<dbReference type="PROSITE" id="PS50110">
    <property type="entry name" value="RESPONSE_REGULATORY"/>
    <property type="match status" value="1"/>
</dbReference>
<evidence type="ECO:0000256" key="3">
    <source>
        <dbReference type="PROSITE-ProRule" id="PRU00169"/>
    </source>
</evidence>
<dbReference type="PROSITE" id="PS50043">
    <property type="entry name" value="HTH_LUXR_2"/>
    <property type="match status" value="1"/>
</dbReference>
<feature type="domain" description="Response regulatory" evidence="5">
    <location>
        <begin position="3"/>
        <end position="127"/>
    </location>
</feature>
<dbReference type="InterPro" id="IPR039420">
    <property type="entry name" value="WalR-like"/>
</dbReference>
<comment type="caution">
    <text evidence="6">The sequence shown here is derived from an EMBL/GenBank/DDBJ whole genome shotgun (WGS) entry which is preliminary data.</text>
</comment>
<dbReference type="SMART" id="SM00448">
    <property type="entry name" value="REC"/>
    <property type="match status" value="1"/>
</dbReference>
<dbReference type="InterPro" id="IPR011006">
    <property type="entry name" value="CheY-like_superfamily"/>
</dbReference>
<dbReference type="InterPro" id="IPR016032">
    <property type="entry name" value="Sig_transdc_resp-reg_C-effctor"/>
</dbReference>
<proteinExistence type="predicted"/>
<dbReference type="InterPro" id="IPR001789">
    <property type="entry name" value="Sig_transdc_resp-reg_receiver"/>
</dbReference>
<dbReference type="InterPro" id="IPR058245">
    <property type="entry name" value="NreC/VraR/RcsB-like_REC"/>
</dbReference>
<gene>
    <name evidence="6" type="ORF">H6G81_04465</name>
</gene>